<evidence type="ECO:0000256" key="1">
    <source>
        <dbReference type="ARBA" id="ARBA00007355"/>
    </source>
</evidence>
<dbReference type="EMBL" id="CAJPEX010000545">
    <property type="protein sequence ID" value="CAG0916220.1"/>
    <property type="molecule type" value="Genomic_DNA"/>
</dbReference>
<dbReference type="GO" id="GO:0005743">
    <property type="term" value="C:mitochondrial inner membrane"/>
    <property type="evidence" value="ECO:0007669"/>
    <property type="project" value="UniProtKB-SubCell"/>
</dbReference>
<protein>
    <recommendedName>
        <fullName evidence="2">NADH dehydrogenase [ubiquinone] 1 alpha subcomplex subunit 12</fullName>
    </recommendedName>
</protein>
<dbReference type="PANTHER" id="PTHR12910:SF2">
    <property type="entry name" value="NADH DEHYDROGENASE [UBIQUINONE] 1 ALPHA SUBCOMPLEX SUBUNIT 12"/>
    <property type="match status" value="1"/>
</dbReference>
<accession>A0A7R9BLI7</accession>
<evidence type="ECO:0000256" key="2">
    <source>
        <dbReference type="RuleBase" id="RU363103"/>
    </source>
</evidence>
<dbReference type="InterPro" id="IPR007763">
    <property type="entry name" value="NDUFA12"/>
</dbReference>
<reference evidence="3" key="1">
    <citation type="submission" date="2020-11" db="EMBL/GenBank/DDBJ databases">
        <authorList>
            <person name="Tran Van P."/>
        </authorList>
    </citation>
    <scope>NUCLEOTIDE SEQUENCE</scope>
</reference>
<keyword evidence="2" id="KW-0999">Mitochondrion inner membrane</keyword>
<comment type="subcellular location">
    <subcellularLocation>
        <location evidence="2">Mitochondrion inner membrane</location>
        <topology evidence="2">Peripheral membrane protein</topology>
        <orientation evidence="2">Matrix side</orientation>
    </subcellularLocation>
</comment>
<dbReference type="OrthoDB" id="274641at2759"/>
<dbReference type="GO" id="GO:0045271">
    <property type="term" value="C:respiratory chain complex I"/>
    <property type="evidence" value="ECO:0007669"/>
    <property type="project" value="InterPro"/>
</dbReference>
<proteinExistence type="inferred from homology"/>
<dbReference type="EMBL" id="OA882582">
    <property type="protein sequence ID" value="CAD7276068.1"/>
    <property type="molecule type" value="Genomic_DNA"/>
</dbReference>
<keyword evidence="2" id="KW-0496">Mitochondrion</keyword>
<comment type="function">
    <text evidence="2">Accessory subunit of the mitochondrial membrane respiratory chain NADH dehydrogenase (Complex I), that is believed not to be involved in catalysis. Complex I functions in the transfer of electrons from NADH to the respiratory chain. The immediate electron acceptor for the enzyme is believed to be ubiquinone.</text>
</comment>
<keyword evidence="4" id="KW-1185">Reference proteome</keyword>
<evidence type="ECO:0000313" key="4">
    <source>
        <dbReference type="Proteomes" id="UP000678499"/>
    </source>
</evidence>
<comment type="similarity">
    <text evidence="1 2">Belongs to the complex I NDUFA12 subunit family.</text>
</comment>
<sequence>MVLLRISVCEIFFCVDEMALAKYLGVDKLRFFLDTIKQKGGVKASLYNMYREGDLKLGKLVGVDEFGNKYFENPYYFFGRNRWVVYPPRVGTDFDASMITPKWYGWLHHKTDLPPTVEKRKDYEWINKAPACNMTGTPEAYMPYSTTPPKVVAWKPSKKA</sequence>
<dbReference type="PANTHER" id="PTHR12910">
    <property type="entry name" value="NADH-UBIQUINONE OXIDOREDUCTASE SUBUNIT B17.2"/>
    <property type="match status" value="1"/>
</dbReference>
<keyword evidence="2" id="KW-0813">Transport</keyword>
<organism evidence="3">
    <name type="scientific">Notodromas monacha</name>
    <dbReference type="NCBI Taxonomy" id="399045"/>
    <lineage>
        <taxon>Eukaryota</taxon>
        <taxon>Metazoa</taxon>
        <taxon>Ecdysozoa</taxon>
        <taxon>Arthropoda</taxon>
        <taxon>Crustacea</taxon>
        <taxon>Oligostraca</taxon>
        <taxon>Ostracoda</taxon>
        <taxon>Podocopa</taxon>
        <taxon>Podocopida</taxon>
        <taxon>Cypridocopina</taxon>
        <taxon>Cypridoidea</taxon>
        <taxon>Cyprididae</taxon>
        <taxon>Notodromas</taxon>
    </lineage>
</organism>
<name>A0A7R9BLI7_9CRUS</name>
<keyword evidence="2" id="KW-0679">Respiratory chain</keyword>
<gene>
    <name evidence="3" type="ORF">NMOB1V02_LOCUS3846</name>
</gene>
<keyword evidence="2" id="KW-0249">Electron transport</keyword>
<comment type="subunit">
    <text evidence="2">Complex I is composed of 45 different subunits.</text>
</comment>
<dbReference type="AlphaFoldDB" id="A0A7R9BLI7"/>
<keyword evidence="2" id="KW-0472">Membrane</keyword>
<dbReference type="GO" id="GO:0006979">
    <property type="term" value="P:response to oxidative stress"/>
    <property type="evidence" value="ECO:0007669"/>
    <property type="project" value="TreeGrafter"/>
</dbReference>
<dbReference type="Pfam" id="PF05071">
    <property type="entry name" value="NDUFA12"/>
    <property type="match status" value="1"/>
</dbReference>
<evidence type="ECO:0000313" key="3">
    <source>
        <dbReference type="EMBL" id="CAD7276068.1"/>
    </source>
</evidence>
<dbReference type="Proteomes" id="UP000678499">
    <property type="component" value="Unassembled WGS sequence"/>
</dbReference>